<dbReference type="EMBL" id="JARIHO010000029">
    <property type="protein sequence ID" value="KAJ7337394.1"/>
    <property type="molecule type" value="Genomic_DNA"/>
</dbReference>
<keyword evidence="2" id="KW-1185">Reference proteome</keyword>
<sequence>MAHALEIIEVLEFSMTVPDETLIYLSLLPNLRFLRIDLHYLRGLQMARALDALSTGPASLIRQIDIAWFEWLEHDVETCDQVDSKIAGLPLKNLLSVGLQTNIQNYSRLEPSFPRLKSKNLSSEYWFENLPRDSRFYFEVKLLVKVRSPQLR</sequence>
<reference evidence="1" key="1">
    <citation type="submission" date="2023-03" db="EMBL/GenBank/DDBJ databases">
        <title>Massive genome expansion in bonnet fungi (Mycena s.s.) driven by repeated elements and novel gene families across ecological guilds.</title>
        <authorList>
            <consortium name="Lawrence Berkeley National Laboratory"/>
            <person name="Harder C.B."/>
            <person name="Miyauchi S."/>
            <person name="Viragh M."/>
            <person name="Kuo A."/>
            <person name="Thoen E."/>
            <person name="Andreopoulos B."/>
            <person name="Lu D."/>
            <person name="Skrede I."/>
            <person name="Drula E."/>
            <person name="Henrissat B."/>
            <person name="Morin E."/>
            <person name="Kohler A."/>
            <person name="Barry K."/>
            <person name="LaButti K."/>
            <person name="Morin E."/>
            <person name="Salamov A."/>
            <person name="Lipzen A."/>
            <person name="Mereny Z."/>
            <person name="Hegedus B."/>
            <person name="Baldrian P."/>
            <person name="Stursova M."/>
            <person name="Weitz H."/>
            <person name="Taylor A."/>
            <person name="Grigoriev I.V."/>
            <person name="Nagy L.G."/>
            <person name="Martin F."/>
            <person name="Kauserud H."/>
        </authorList>
    </citation>
    <scope>NUCLEOTIDE SEQUENCE</scope>
    <source>
        <strain evidence="1">CBHHK002</strain>
    </source>
</reference>
<name>A0AAD6ZSQ3_9AGAR</name>
<dbReference type="AlphaFoldDB" id="A0AAD6ZSQ3"/>
<comment type="caution">
    <text evidence="1">The sequence shown here is derived from an EMBL/GenBank/DDBJ whole genome shotgun (WGS) entry which is preliminary data.</text>
</comment>
<accession>A0AAD6ZSQ3</accession>
<evidence type="ECO:0000313" key="1">
    <source>
        <dbReference type="EMBL" id="KAJ7337394.1"/>
    </source>
</evidence>
<proteinExistence type="predicted"/>
<protein>
    <submittedName>
        <fullName evidence="1">Uncharacterized protein</fullName>
    </submittedName>
</protein>
<organism evidence="1 2">
    <name type="scientific">Mycena albidolilacea</name>
    <dbReference type="NCBI Taxonomy" id="1033008"/>
    <lineage>
        <taxon>Eukaryota</taxon>
        <taxon>Fungi</taxon>
        <taxon>Dikarya</taxon>
        <taxon>Basidiomycota</taxon>
        <taxon>Agaricomycotina</taxon>
        <taxon>Agaricomycetes</taxon>
        <taxon>Agaricomycetidae</taxon>
        <taxon>Agaricales</taxon>
        <taxon>Marasmiineae</taxon>
        <taxon>Mycenaceae</taxon>
        <taxon>Mycena</taxon>
    </lineage>
</organism>
<dbReference type="Proteomes" id="UP001218218">
    <property type="component" value="Unassembled WGS sequence"/>
</dbReference>
<gene>
    <name evidence="1" type="ORF">DFH08DRAFT_1014372</name>
</gene>
<evidence type="ECO:0000313" key="2">
    <source>
        <dbReference type="Proteomes" id="UP001218218"/>
    </source>
</evidence>